<reference evidence="3" key="1">
    <citation type="submission" date="2017-02" db="UniProtKB">
        <authorList>
            <consortium name="WormBaseParasite"/>
        </authorList>
    </citation>
    <scope>IDENTIFICATION</scope>
</reference>
<sequence>MDFAQAVIPALTANATLLQSRFQLSLHTTLFAKIDAGTVICTCGNAQTRWLQLVCLNVVPEPAATADKRFRREVGVKTDVLHNAVDRNFLTRRRYFEIYKQ</sequence>
<dbReference type="AlphaFoldDB" id="A0A0N4UTB4"/>
<evidence type="ECO:0000313" key="3">
    <source>
        <dbReference type="WBParaSite" id="EVEC_0000048201-mRNA-1"/>
    </source>
</evidence>
<keyword evidence="2" id="KW-1185">Reference proteome</keyword>
<evidence type="ECO:0000313" key="2">
    <source>
        <dbReference type="Proteomes" id="UP000274131"/>
    </source>
</evidence>
<accession>A0A0N4UTB4</accession>
<dbReference type="EMBL" id="UXUI01000323">
    <property type="protein sequence ID" value="VDD85186.1"/>
    <property type="molecule type" value="Genomic_DNA"/>
</dbReference>
<dbReference type="Proteomes" id="UP000274131">
    <property type="component" value="Unassembled WGS sequence"/>
</dbReference>
<protein>
    <submittedName>
        <fullName evidence="1 3">Uncharacterized protein</fullName>
    </submittedName>
</protein>
<name>A0A0N4UTB4_ENTVE</name>
<proteinExistence type="predicted"/>
<evidence type="ECO:0000313" key="1">
    <source>
        <dbReference type="EMBL" id="VDD85186.1"/>
    </source>
</evidence>
<dbReference type="WBParaSite" id="EVEC_0000048201-mRNA-1">
    <property type="protein sequence ID" value="EVEC_0000048201-mRNA-1"/>
    <property type="gene ID" value="EVEC_0000048201"/>
</dbReference>
<reference evidence="1 2" key="2">
    <citation type="submission" date="2018-10" db="EMBL/GenBank/DDBJ databases">
        <authorList>
            <consortium name="Pathogen Informatics"/>
        </authorList>
    </citation>
    <scope>NUCLEOTIDE SEQUENCE [LARGE SCALE GENOMIC DNA]</scope>
</reference>
<organism evidence="3">
    <name type="scientific">Enterobius vermicularis</name>
    <name type="common">Human pinworm</name>
    <dbReference type="NCBI Taxonomy" id="51028"/>
    <lineage>
        <taxon>Eukaryota</taxon>
        <taxon>Metazoa</taxon>
        <taxon>Ecdysozoa</taxon>
        <taxon>Nematoda</taxon>
        <taxon>Chromadorea</taxon>
        <taxon>Rhabditida</taxon>
        <taxon>Spirurina</taxon>
        <taxon>Oxyuridomorpha</taxon>
        <taxon>Oxyuroidea</taxon>
        <taxon>Oxyuridae</taxon>
        <taxon>Enterobius</taxon>
    </lineage>
</organism>
<gene>
    <name evidence="1" type="ORF">EVEC_LOCUS329</name>
</gene>